<dbReference type="Proteomes" id="UP000184604">
    <property type="component" value="Chromosome"/>
</dbReference>
<protein>
    <submittedName>
        <fullName evidence="1">Uncharacterized protein</fullName>
    </submittedName>
</protein>
<dbReference type="RefSeq" id="WP_073537488.1">
    <property type="nucleotide sequence ID" value="NZ_CP018335.1"/>
</dbReference>
<sequence>MALIIPEIYSKITREKFEGNIKVARLATALGDLKNTTVGETIHFPKFKMMGEANEVVKGVESPIYSLDQSDSTATIKMIDHIAKIYDIENITVIGNQIEEASSQQALIFARKLDKDLIEEASNTSLKYATADGKAITANELNEALALFGDENDVEEFGGIVINSILDSSFYSMEEFVDVNKTYNTNGNGIVRNGMIGYFRGIPVFHANNGNYDSATNECKTFIIKKNSLAYMEKKSIDIKEQREEKLHCSFVVGTYIYAVKQIKDDGIIMLKKTIV</sequence>
<dbReference type="EMBL" id="CP018335">
    <property type="protein sequence ID" value="APM37804.1"/>
    <property type="molecule type" value="Genomic_DNA"/>
</dbReference>
<evidence type="ECO:0000313" key="2">
    <source>
        <dbReference type="Proteomes" id="UP000184604"/>
    </source>
</evidence>
<reference evidence="1 2" key="1">
    <citation type="submission" date="2016-12" db="EMBL/GenBank/DDBJ databases">
        <title>Complete genome sequence of Clostridium kluyveri JZZ isolated from the pit mud of a Chinese flavor liquor-making factory.</title>
        <authorList>
            <person name="Wang Y."/>
        </authorList>
    </citation>
    <scope>NUCLEOTIDE SEQUENCE [LARGE SCALE GENOMIC DNA]</scope>
    <source>
        <strain evidence="1 2">JZZ</strain>
    </source>
</reference>
<accession>A0A1L5F477</accession>
<name>A0A1L5F477_CLOKL</name>
<dbReference type="AlphaFoldDB" id="A0A1L5F477"/>
<proteinExistence type="predicted"/>
<dbReference type="OrthoDB" id="1864449at2"/>
<gene>
    <name evidence="1" type="ORF">BS101_03115</name>
</gene>
<evidence type="ECO:0000313" key="1">
    <source>
        <dbReference type="EMBL" id="APM37804.1"/>
    </source>
</evidence>
<organism evidence="1 2">
    <name type="scientific">Clostridium kluyveri</name>
    <dbReference type="NCBI Taxonomy" id="1534"/>
    <lineage>
        <taxon>Bacteria</taxon>
        <taxon>Bacillati</taxon>
        <taxon>Bacillota</taxon>
        <taxon>Clostridia</taxon>
        <taxon>Eubacteriales</taxon>
        <taxon>Clostridiaceae</taxon>
        <taxon>Clostridium</taxon>
    </lineage>
</organism>